<keyword evidence="2" id="KW-1185">Reference proteome</keyword>
<dbReference type="AlphaFoldDB" id="A0A6G0YT11"/>
<organism evidence="1 2">
    <name type="scientific">Aphis craccivora</name>
    <name type="common">Cowpea aphid</name>
    <dbReference type="NCBI Taxonomy" id="307492"/>
    <lineage>
        <taxon>Eukaryota</taxon>
        <taxon>Metazoa</taxon>
        <taxon>Ecdysozoa</taxon>
        <taxon>Arthropoda</taxon>
        <taxon>Hexapoda</taxon>
        <taxon>Insecta</taxon>
        <taxon>Pterygota</taxon>
        <taxon>Neoptera</taxon>
        <taxon>Paraneoptera</taxon>
        <taxon>Hemiptera</taxon>
        <taxon>Sternorrhyncha</taxon>
        <taxon>Aphidomorpha</taxon>
        <taxon>Aphidoidea</taxon>
        <taxon>Aphididae</taxon>
        <taxon>Aphidini</taxon>
        <taxon>Aphis</taxon>
        <taxon>Aphis</taxon>
    </lineage>
</organism>
<comment type="caution">
    <text evidence="1">The sequence shown here is derived from an EMBL/GenBank/DDBJ whole genome shotgun (WGS) entry which is preliminary data.</text>
</comment>
<dbReference type="Proteomes" id="UP000478052">
    <property type="component" value="Unassembled WGS sequence"/>
</dbReference>
<evidence type="ECO:0000313" key="2">
    <source>
        <dbReference type="Proteomes" id="UP000478052"/>
    </source>
</evidence>
<evidence type="ECO:0000313" key="1">
    <source>
        <dbReference type="EMBL" id="KAF0760791.1"/>
    </source>
</evidence>
<reference evidence="1 2" key="1">
    <citation type="submission" date="2019-08" db="EMBL/GenBank/DDBJ databases">
        <title>Whole genome of Aphis craccivora.</title>
        <authorList>
            <person name="Voronova N.V."/>
            <person name="Shulinski R.S."/>
            <person name="Bandarenka Y.V."/>
            <person name="Zhorov D.G."/>
            <person name="Warner D."/>
        </authorList>
    </citation>
    <scope>NUCLEOTIDE SEQUENCE [LARGE SCALE GENOMIC DNA]</scope>
    <source>
        <strain evidence="1">180601</strain>
        <tissue evidence="1">Whole Body</tissue>
    </source>
</reference>
<gene>
    <name evidence="1" type="ORF">FWK35_00025313</name>
</gene>
<accession>A0A6G0YT11</accession>
<proteinExistence type="predicted"/>
<protein>
    <submittedName>
        <fullName evidence="1">Uncharacterized protein</fullName>
    </submittedName>
</protein>
<sequence>MTSRQWKFTNRTLTEQDSVPSGPGIIDFTESKLGNIFSKNRGYSTLKITDSIINGEISECDENKEMSVEDFFNFEKSFEYLFLIVDYDGVLNEQITELV</sequence>
<name>A0A6G0YT11_APHCR</name>
<dbReference type="EMBL" id="VUJU01002578">
    <property type="protein sequence ID" value="KAF0760791.1"/>
    <property type="molecule type" value="Genomic_DNA"/>
</dbReference>